<name>A0ACB9G4A6_CICIN</name>
<dbReference type="EMBL" id="CM042010">
    <property type="protein sequence ID" value="KAI3778434.1"/>
    <property type="molecule type" value="Genomic_DNA"/>
</dbReference>
<evidence type="ECO:0000313" key="1">
    <source>
        <dbReference type="EMBL" id="KAI3778434.1"/>
    </source>
</evidence>
<reference evidence="1 2" key="2">
    <citation type="journal article" date="2022" name="Mol. Ecol. Resour.">
        <title>The genomes of chicory, endive, great burdock and yacon provide insights into Asteraceae paleo-polyploidization history and plant inulin production.</title>
        <authorList>
            <person name="Fan W."/>
            <person name="Wang S."/>
            <person name="Wang H."/>
            <person name="Wang A."/>
            <person name="Jiang F."/>
            <person name="Liu H."/>
            <person name="Zhao H."/>
            <person name="Xu D."/>
            <person name="Zhang Y."/>
        </authorList>
    </citation>
    <scope>NUCLEOTIDE SEQUENCE [LARGE SCALE GENOMIC DNA]</scope>
    <source>
        <strain evidence="2">cv. Punajuju</strain>
        <tissue evidence="1">Leaves</tissue>
    </source>
</reference>
<comment type="caution">
    <text evidence="1">The sequence shown here is derived from an EMBL/GenBank/DDBJ whole genome shotgun (WGS) entry which is preliminary data.</text>
</comment>
<gene>
    <name evidence="1" type="ORF">L2E82_07721</name>
</gene>
<keyword evidence="2" id="KW-1185">Reference proteome</keyword>
<proteinExistence type="predicted"/>
<accession>A0ACB9G4A6</accession>
<evidence type="ECO:0000313" key="2">
    <source>
        <dbReference type="Proteomes" id="UP001055811"/>
    </source>
</evidence>
<dbReference type="Proteomes" id="UP001055811">
    <property type="component" value="Linkage Group LG02"/>
</dbReference>
<protein>
    <submittedName>
        <fullName evidence="1">Uncharacterized protein</fullName>
    </submittedName>
</protein>
<sequence length="237" mass="27592">MFPINNIIPVDDILAWGGLDKSQGFGIYLVPLNMHPLAPQKAKKTQREPPSKSSQYRRVTFNRRTCIFSFNFGSFLKYRGFPYDAMMNYQTTSRMTRMDPLSRLLGRIHQQKRLVEAIYRLGACFMGACHWFPIHLVVSVSHRSSYSVQSTLIIILITWYTPSNFDREAIDPDIIPEFEQPLLKITDSEKRLEYFTKWDFLDDSSRMCLAMKLHGFEDNDGFGVEIWQVKLEKKSGT</sequence>
<organism evidence="1 2">
    <name type="scientific">Cichorium intybus</name>
    <name type="common">Chicory</name>
    <dbReference type="NCBI Taxonomy" id="13427"/>
    <lineage>
        <taxon>Eukaryota</taxon>
        <taxon>Viridiplantae</taxon>
        <taxon>Streptophyta</taxon>
        <taxon>Embryophyta</taxon>
        <taxon>Tracheophyta</taxon>
        <taxon>Spermatophyta</taxon>
        <taxon>Magnoliopsida</taxon>
        <taxon>eudicotyledons</taxon>
        <taxon>Gunneridae</taxon>
        <taxon>Pentapetalae</taxon>
        <taxon>asterids</taxon>
        <taxon>campanulids</taxon>
        <taxon>Asterales</taxon>
        <taxon>Asteraceae</taxon>
        <taxon>Cichorioideae</taxon>
        <taxon>Cichorieae</taxon>
        <taxon>Cichoriinae</taxon>
        <taxon>Cichorium</taxon>
    </lineage>
</organism>
<reference evidence="2" key="1">
    <citation type="journal article" date="2022" name="Mol. Ecol. Resour.">
        <title>The genomes of chicory, endive, great burdock and yacon provide insights into Asteraceae palaeo-polyploidization history and plant inulin production.</title>
        <authorList>
            <person name="Fan W."/>
            <person name="Wang S."/>
            <person name="Wang H."/>
            <person name="Wang A."/>
            <person name="Jiang F."/>
            <person name="Liu H."/>
            <person name="Zhao H."/>
            <person name="Xu D."/>
            <person name="Zhang Y."/>
        </authorList>
    </citation>
    <scope>NUCLEOTIDE SEQUENCE [LARGE SCALE GENOMIC DNA]</scope>
    <source>
        <strain evidence="2">cv. Punajuju</strain>
    </source>
</reference>